<dbReference type="Pfam" id="PF25453">
    <property type="entry name" value="DUF7898"/>
    <property type="match status" value="1"/>
</dbReference>
<dbReference type="InterPro" id="IPR050474">
    <property type="entry name" value="Hel308_SKI2-like"/>
</dbReference>
<feature type="domain" description="Helicase C-terminal" evidence="8">
    <location>
        <begin position="398"/>
        <end position="590"/>
    </location>
</feature>
<dbReference type="InterPro" id="IPR036390">
    <property type="entry name" value="WH_DNA-bd_sf"/>
</dbReference>
<dbReference type="GO" id="GO:0043138">
    <property type="term" value="F:3'-5' DNA helicase activity"/>
    <property type="evidence" value="ECO:0007669"/>
    <property type="project" value="UniProtKB-EC"/>
</dbReference>
<dbReference type="PANTHER" id="PTHR47961">
    <property type="entry name" value="DNA POLYMERASE THETA, PUTATIVE (AFU_ORTHOLOGUE AFUA_1G05260)-RELATED"/>
    <property type="match status" value="1"/>
</dbReference>
<accession>A0AAI9XKC1</accession>
<evidence type="ECO:0000259" key="7">
    <source>
        <dbReference type="PROSITE" id="PS51192"/>
    </source>
</evidence>
<feature type="region of interest" description="Disordered" evidence="6">
    <location>
        <begin position="82"/>
        <end position="104"/>
    </location>
</feature>
<evidence type="ECO:0000256" key="2">
    <source>
        <dbReference type="ARBA" id="ARBA00022801"/>
    </source>
</evidence>
<keyword evidence="10" id="KW-1185">Reference proteome</keyword>
<feature type="region of interest" description="Disordered" evidence="6">
    <location>
        <begin position="28"/>
        <end position="52"/>
    </location>
</feature>
<organism evidence="9 10">
    <name type="scientific">Colletotrichum melonis</name>
    <dbReference type="NCBI Taxonomy" id="1209925"/>
    <lineage>
        <taxon>Eukaryota</taxon>
        <taxon>Fungi</taxon>
        <taxon>Dikarya</taxon>
        <taxon>Ascomycota</taxon>
        <taxon>Pezizomycotina</taxon>
        <taxon>Sordariomycetes</taxon>
        <taxon>Hypocreomycetidae</taxon>
        <taxon>Glomerellales</taxon>
        <taxon>Glomerellaceae</taxon>
        <taxon>Colletotrichum</taxon>
        <taxon>Colletotrichum acutatum species complex</taxon>
    </lineage>
</organism>
<keyword evidence="2" id="KW-0378">Hydrolase</keyword>
<evidence type="ECO:0000256" key="6">
    <source>
        <dbReference type="SAM" id="MobiDB-lite"/>
    </source>
</evidence>
<dbReference type="GO" id="GO:0005524">
    <property type="term" value="F:ATP binding"/>
    <property type="evidence" value="ECO:0007669"/>
    <property type="project" value="UniProtKB-KW"/>
</dbReference>
<dbReference type="Gene3D" id="3.40.50.300">
    <property type="entry name" value="P-loop containing nucleotide triphosphate hydrolases"/>
    <property type="match status" value="2"/>
</dbReference>
<proteinExistence type="predicted"/>
<dbReference type="PROSITE" id="PS51192">
    <property type="entry name" value="HELICASE_ATP_BIND_1"/>
    <property type="match status" value="1"/>
</dbReference>
<dbReference type="SUPFAM" id="SSF46785">
    <property type="entry name" value="Winged helix' DNA-binding domain"/>
    <property type="match status" value="1"/>
</dbReference>
<dbReference type="InterPro" id="IPR014001">
    <property type="entry name" value="Helicase_ATP-bd"/>
</dbReference>
<dbReference type="AlphaFoldDB" id="A0AAI9XKC1"/>
<sequence length="918" mass="102098">MATNNSIWHKTSVEVAEEQGRRYHAVTTTIAGQKRPRAESAHPTAPKPTILPSHTSLVQRASSLPPGPPKLVASPIISLSPAATQGPSEYTQRRELQPTPSSSSDPLLALAHPYYGLPRSLVRNFYSLGIKIMYPWQKACLRGPGLLAGERNLVYSAPTGGGKSLVADGKFTTVLMLKRVLEEKNAKVLLVLPYVALVQEKVRWLRNIVQGVMKPKDEIDDEKRIWRQRADEDTIRVIGFFGGSKIKPTWSDFDIGVCTIEKANALVNTAIDDCTIKHLKSVVLDELHMIDDDHRGYLMELMGTKLLTLPQPVQIIGMSATMSNISLLATWLGAHSYETRYRPVPIEEHLVYEGNIYPATTTSELLKTAKNLNAATQKTGSRATRRIEPSGHKEFQDPVLNAVVSLASETAKAGYGALVFASSRYGCEADARWIAKVMPALDELESGLVEKRTELMAELRSLGTGIDPVLEETAGLTTEERDIIANAYDAGTLKVCVATCSLAAGINLPARRVILHNARMGRDFVGPSMLRQMRGRAGRKGKDEVGETYLCCRKDDLEQVVDLMHAEIPQITSGLMTDRKRIQRALLEVIAIRLATSRDALDEYITKTLLSHSGPLESLQDCVEVSLRNLTNMGFVSVDDCENYQPTKLGRAIVASALDPEDGVFIHKELERALQAFVMDGEMHILYTFTPVQDSGIKINWQVFRNEMDNMDESGHRVLGFLGLKRAVINRLAQGSALKETTAEEKEVVRVHRRFYMAFQLRDLCNEMPIHVVARKYDVPRGAVQTLSQTCNGFAAGMIKFCEYMDWGVMSAALDHFSDRLRAGAKADLLALAKITFVKSRTARVFWENGFRSIAAIANADPNELLPILMQAQPSKLRIKEQESIKYEGKLMAKARVISDSANRLWRIQMQQEVYEEE</sequence>
<name>A0AAI9XKC1_9PEZI</name>
<dbReference type="InterPro" id="IPR048960">
    <property type="entry name" value="POLQ-like_helical"/>
</dbReference>
<dbReference type="GO" id="GO:0003676">
    <property type="term" value="F:nucleic acid binding"/>
    <property type="evidence" value="ECO:0007669"/>
    <property type="project" value="InterPro"/>
</dbReference>
<keyword evidence="4" id="KW-0067">ATP-binding</keyword>
<dbReference type="CDD" id="cd18026">
    <property type="entry name" value="DEXHc_POLQ-like"/>
    <property type="match status" value="1"/>
</dbReference>
<evidence type="ECO:0000256" key="3">
    <source>
        <dbReference type="ARBA" id="ARBA00022806"/>
    </source>
</evidence>
<reference evidence="9 10" key="1">
    <citation type="submission" date="2016-10" db="EMBL/GenBank/DDBJ databases">
        <title>The genome sequence of Colletotrichum fioriniae PJ7.</title>
        <authorList>
            <person name="Baroncelli R."/>
        </authorList>
    </citation>
    <scope>NUCLEOTIDE SEQUENCE [LARGE SCALE GENOMIC DNA]</scope>
    <source>
        <strain evidence="9">Col 31</strain>
    </source>
</reference>
<dbReference type="EMBL" id="MLGG01000046">
    <property type="protein sequence ID" value="KAK1452153.1"/>
    <property type="molecule type" value="Genomic_DNA"/>
</dbReference>
<feature type="domain" description="Helicase ATP-binding" evidence="7">
    <location>
        <begin position="144"/>
        <end position="340"/>
    </location>
</feature>
<dbReference type="SMART" id="SM00490">
    <property type="entry name" value="HELICc"/>
    <property type="match status" value="1"/>
</dbReference>
<dbReference type="FunFam" id="1.10.3380.20:FF:000005">
    <property type="entry name" value="DNA-directed DNA polymerase theta, putative"/>
    <property type="match status" value="1"/>
</dbReference>
<dbReference type="Gene3D" id="1.10.3380.20">
    <property type="match status" value="1"/>
</dbReference>
<gene>
    <name evidence="9" type="ORF">CMEL01_06727</name>
</gene>
<dbReference type="Pfam" id="PF20470">
    <property type="entry name" value="HTH_61"/>
    <property type="match status" value="1"/>
</dbReference>
<dbReference type="PANTHER" id="PTHR47961:SF6">
    <property type="entry name" value="DNA-DIRECTED DNA POLYMERASE"/>
    <property type="match status" value="1"/>
</dbReference>
<dbReference type="SUPFAM" id="SSF52540">
    <property type="entry name" value="P-loop containing nucleoside triphosphate hydrolases"/>
    <property type="match status" value="1"/>
</dbReference>
<dbReference type="InterPro" id="IPR057220">
    <property type="entry name" value="DUF7898"/>
</dbReference>
<dbReference type="SUPFAM" id="SSF158702">
    <property type="entry name" value="Sec63 N-terminal domain-like"/>
    <property type="match status" value="1"/>
</dbReference>
<dbReference type="InterPro" id="IPR001650">
    <property type="entry name" value="Helicase_C-like"/>
</dbReference>
<dbReference type="Proteomes" id="UP001239795">
    <property type="component" value="Unassembled WGS sequence"/>
</dbReference>
<evidence type="ECO:0000256" key="1">
    <source>
        <dbReference type="ARBA" id="ARBA00022741"/>
    </source>
</evidence>
<keyword evidence="3 9" id="KW-0347">Helicase</keyword>
<dbReference type="GO" id="GO:0016787">
    <property type="term" value="F:hydrolase activity"/>
    <property type="evidence" value="ECO:0007669"/>
    <property type="project" value="UniProtKB-KW"/>
</dbReference>
<dbReference type="PROSITE" id="PS51194">
    <property type="entry name" value="HELICASE_CTER"/>
    <property type="match status" value="1"/>
</dbReference>
<evidence type="ECO:0000256" key="4">
    <source>
        <dbReference type="ARBA" id="ARBA00022840"/>
    </source>
</evidence>
<evidence type="ECO:0000259" key="8">
    <source>
        <dbReference type="PROSITE" id="PS51194"/>
    </source>
</evidence>
<dbReference type="InterPro" id="IPR011545">
    <property type="entry name" value="DEAD/DEAH_box_helicase_dom"/>
</dbReference>
<evidence type="ECO:0000256" key="5">
    <source>
        <dbReference type="ARBA" id="ARBA00048988"/>
    </source>
</evidence>
<comment type="caution">
    <text evidence="9">The sequence shown here is derived from an EMBL/GenBank/DDBJ whole genome shotgun (WGS) entry which is preliminary data.</text>
</comment>
<keyword evidence="1" id="KW-0547">Nucleotide-binding</keyword>
<dbReference type="InterPro" id="IPR027417">
    <property type="entry name" value="P-loop_NTPase"/>
</dbReference>
<dbReference type="Pfam" id="PF00271">
    <property type="entry name" value="Helicase_C"/>
    <property type="match status" value="1"/>
</dbReference>
<protein>
    <submittedName>
        <fullName evidence="9">DEAD/DEAH box helicase</fullName>
    </submittedName>
</protein>
<dbReference type="InterPro" id="IPR046931">
    <property type="entry name" value="HTH_61"/>
</dbReference>
<dbReference type="SMART" id="SM00487">
    <property type="entry name" value="DEXDc"/>
    <property type="match status" value="1"/>
</dbReference>
<dbReference type="Pfam" id="PF00270">
    <property type="entry name" value="DEAD"/>
    <property type="match status" value="1"/>
</dbReference>
<comment type="catalytic activity">
    <reaction evidence="5">
        <text>ATP + H2O = ADP + phosphate + H(+)</text>
        <dbReference type="Rhea" id="RHEA:13065"/>
        <dbReference type="ChEBI" id="CHEBI:15377"/>
        <dbReference type="ChEBI" id="CHEBI:15378"/>
        <dbReference type="ChEBI" id="CHEBI:30616"/>
        <dbReference type="ChEBI" id="CHEBI:43474"/>
        <dbReference type="ChEBI" id="CHEBI:456216"/>
        <dbReference type="EC" id="5.6.2.4"/>
    </reaction>
</comment>
<dbReference type="Pfam" id="PF21099">
    <property type="entry name" value="POLQ_helical"/>
    <property type="match status" value="1"/>
</dbReference>
<evidence type="ECO:0000313" key="9">
    <source>
        <dbReference type="EMBL" id="KAK1452153.1"/>
    </source>
</evidence>
<evidence type="ECO:0000313" key="10">
    <source>
        <dbReference type="Proteomes" id="UP001239795"/>
    </source>
</evidence>